<name>A0A9Q0IJB9_9TELE</name>
<comment type="caution">
    <text evidence="2">The sequence shown here is derived from an EMBL/GenBank/DDBJ whole genome shotgun (WGS) entry which is preliminary data.</text>
</comment>
<proteinExistence type="predicted"/>
<evidence type="ECO:0000313" key="2">
    <source>
        <dbReference type="EMBL" id="KAJ3599126.1"/>
    </source>
</evidence>
<feature type="non-terminal residue" evidence="2">
    <location>
        <position position="1"/>
    </location>
</feature>
<feature type="region of interest" description="Disordered" evidence="1">
    <location>
        <begin position="36"/>
        <end position="73"/>
    </location>
</feature>
<gene>
    <name evidence="2" type="ORF">NHX12_033089</name>
</gene>
<dbReference type="EMBL" id="JANIIK010000048">
    <property type="protein sequence ID" value="KAJ3599126.1"/>
    <property type="molecule type" value="Genomic_DNA"/>
</dbReference>
<accession>A0A9Q0IJB9</accession>
<sequence length="153" mass="17117">VFPTTQAVVNKSECASYPYWQELLLTHSSAAEKCVKGTRNKRSKHEEETQSLNQSGPLRRNEEREGEPNANEEAMGSHYFGPLCYLIWSTVLICSREELTAVMGLSMCVCQCERTQKYAVDSDLQRCSGLSVRRSKDRGEHVETCHGIGTGSP</sequence>
<feature type="non-terminal residue" evidence="2">
    <location>
        <position position="153"/>
    </location>
</feature>
<dbReference type="AlphaFoldDB" id="A0A9Q0IJB9"/>
<reference evidence="2" key="1">
    <citation type="submission" date="2022-07" db="EMBL/GenBank/DDBJ databases">
        <title>Chromosome-level genome of Muraenolepis orangiensis.</title>
        <authorList>
            <person name="Kim J."/>
        </authorList>
    </citation>
    <scope>NUCLEOTIDE SEQUENCE</scope>
    <source>
        <strain evidence="2">KU_S4_2022</strain>
        <tissue evidence="2">Muscle</tissue>
    </source>
</reference>
<evidence type="ECO:0000256" key="1">
    <source>
        <dbReference type="SAM" id="MobiDB-lite"/>
    </source>
</evidence>
<protein>
    <submittedName>
        <fullName evidence="2">Uncharacterized protein</fullName>
    </submittedName>
</protein>
<organism evidence="2 3">
    <name type="scientific">Muraenolepis orangiensis</name>
    <name type="common">Patagonian moray cod</name>
    <dbReference type="NCBI Taxonomy" id="630683"/>
    <lineage>
        <taxon>Eukaryota</taxon>
        <taxon>Metazoa</taxon>
        <taxon>Chordata</taxon>
        <taxon>Craniata</taxon>
        <taxon>Vertebrata</taxon>
        <taxon>Euteleostomi</taxon>
        <taxon>Actinopterygii</taxon>
        <taxon>Neopterygii</taxon>
        <taxon>Teleostei</taxon>
        <taxon>Neoteleostei</taxon>
        <taxon>Acanthomorphata</taxon>
        <taxon>Zeiogadaria</taxon>
        <taxon>Gadariae</taxon>
        <taxon>Gadiformes</taxon>
        <taxon>Muraenolepidoidei</taxon>
        <taxon>Muraenolepididae</taxon>
        <taxon>Muraenolepis</taxon>
    </lineage>
</organism>
<keyword evidence="3" id="KW-1185">Reference proteome</keyword>
<evidence type="ECO:0000313" key="3">
    <source>
        <dbReference type="Proteomes" id="UP001148018"/>
    </source>
</evidence>
<dbReference type="Proteomes" id="UP001148018">
    <property type="component" value="Unassembled WGS sequence"/>
</dbReference>